<dbReference type="PANTHER" id="PTHR14969">
    <property type="entry name" value="SPHINGOSINE-1-PHOSPHATE PHOSPHOHYDROLASE"/>
    <property type="match status" value="1"/>
</dbReference>
<feature type="domain" description="Phosphatidic acid phosphatase type 2/haloperoxidase" evidence="3">
    <location>
        <begin position="108"/>
        <end position="221"/>
    </location>
</feature>
<feature type="transmembrane region" description="Helical" evidence="2">
    <location>
        <begin position="327"/>
        <end position="344"/>
    </location>
</feature>
<feature type="transmembrane region" description="Helical" evidence="2">
    <location>
        <begin position="179"/>
        <end position="200"/>
    </location>
</feature>
<dbReference type="Pfam" id="PF01569">
    <property type="entry name" value="PAP2"/>
    <property type="match status" value="2"/>
</dbReference>
<dbReference type="CDD" id="cd03392">
    <property type="entry name" value="PAP2_like_2"/>
    <property type="match status" value="1"/>
</dbReference>
<organism evidence="4 5">
    <name type="scientific">Aquipuribacter nitratireducens</name>
    <dbReference type="NCBI Taxonomy" id="650104"/>
    <lineage>
        <taxon>Bacteria</taxon>
        <taxon>Bacillati</taxon>
        <taxon>Actinomycetota</taxon>
        <taxon>Actinomycetes</taxon>
        <taxon>Micrococcales</taxon>
        <taxon>Intrasporangiaceae</taxon>
        <taxon>Aquipuribacter</taxon>
    </lineage>
</organism>
<dbReference type="PANTHER" id="PTHR14969:SF13">
    <property type="entry name" value="AT30094P"/>
    <property type="match status" value="1"/>
</dbReference>
<feature type="region of interest" description="Disordered" evidence="1">
    <location>
        <begin position="235"/>
        <end position="261"/>
    </location>
</feature>
<evidence type="ECO:0000256" key="2">
    <source>
        <dbReference type="SAM" id="Phobius"/>
    </source>
</evidence>
<feature type="transmembrane region" description="Helical" evidence="2">
    <location>
        <begin position="392"/>
        <end position="416"/>
    </location>
</feature>
<dbReference type="Proteomes" id="UP001596122">
    <property type="component" value="Unassembled WGS sequence"/>
</dbReference>
<evidence type="ECO:0000259" key="3">
    <source>
        <dbReference type="SMART" id="SM00014"/>
    </source>
</evidence>
<feature type="transmembrane region" description="Helical" evidence="2">
    <location>
        <begin position="150"/>
        <end position="172"/>
    </location>
</feature>
<evidence type="ECO:0000313" key="4">
    <source>
        <dbReference type="EMBL" id="MFC5380923.1"/>
    </source>
</evidence>
<reference evidence="5" key="1">
    <citation type="journal article" date="2019" name="Int. J. Syst. Evol. Microbiol.">
        <title>The Global Catalogue of Microorganisms (GCM) 10K type strain sequencing project: providing services to taxonomists for standard genome sequencing and annotation.</title>
        <authorList>
            <consortium name="The Broad Institute Genomics Platform"/>
            <consortium name="The Broad Institute Genome Sequencing Center for Infectious Disease"/>
            <person name="Wu L."/>
            <person name="Ma J."/>
        </authorList>
    </citation>
    <scope>NUCLEOTIDE SEQUENCE [LARGE SCALE GENOMIC DNA]</scope>
    <source>
        <strain evidence="5">CCUG 43114</strain>
    </source>
</reference>
<feature type="compositionally biased region" description="Basic and acidic residues" evidence="1">
    <location>
        <begin position="235"/>
        <end position="260"/>
    </location>
</feature>
<feature type="transmembrane region" description="Helical" evidence="2">
    <location>
        <begin position="108"/>
        <end position="130"/>
    </location>
</feature>
<feature type="transmembrane region" description="Helical" evidence="2">
    <location>
        <begin position="423"/>
        <end position="444"/>
    </location>
</feature>
<dbReference type="InterPro" id="IPR000326">
    <property type="entry name" value="PAP2/HPO"/>
</dbReference>
<feature type="transmembrane region" description="Helical" evidence="2">
    <location>
        <begin position="450"/>
        <end position="468"/>
    </location>
</feature>
<dbReference type="EMBL" id="JBHSLD010000007">
    <property type="protein sequence ID" value="MFC5380923.1"/>
    <property type="molecule type" value="Genomic_DNA"/>
</dbReference>
<proteinExistence type="predicted"/>
<keyword evidence="2" id="KW-0812">Transmembrane</keyword>
<feature type="transmembrane region" description="Helical" evidence="2">
    <location>
        <begin position="351"/>
        <end position="372"/>
    </location>
</feature>
<feature type="transmembrane region" description="Helical" evidence="2">
    <location>
        <begin position="20"/>
        <end position="46"/>
    </location>
</feature>
<feature type="transmembrane region" description="Helical" evidence="2">
    <location>
        <begin position="268"/>
        <end position="289"/>
    </location>
</feature>
<keyword evidence="2" id="KW-1133">Transmembrane helix</keyword>
<dbReference type="InterPro" id="IPR036938">
    <property type="entry name" value="PAP2/HPO_sf"/>
</dbReference>
<dbReference type="Gene3D" id="1.20.144.10">
    <property type="entry name" value="Phosphatidic acid phosphatase type 2/haloperoxidase"/>
    <property type="match status" value="2"/>
</dbReference>
<sequence>MAQRTDDDRRAHEVRPATRYALLSGAGLAVVLASATTAGVLLALVASQWPPLQGVDQAVVDAANSAVSERPLVVTGLTLLTWLGGSPALTAVVSVLVVGLLVRRLWRLAVYAAVTGLGAAVLSSGTKALVERVRPAVDLPVSEAPGYSFPSGHSLGSAVTYGVVVLVLLPLVPQRRRPLVIGLAALLVVLIGATRVALGVHYPSDVVGGWAAGVVWLAVTALAFRDWRHHEGLGARDDDGLTTSPDERAALDPAPAHDRPVPSGARGAAVLLVTAVALWGAMAVLGTVLTRVTGLRAAEAELVAALADARSPAVTDVVATLGRLGDTGAVVAVLAVTAPLAVVLTRRWAPAVVLLLAVVGESLVFVAVSTVVERSRPDVEQVPAELPTTSYAFPSGHVAAAVALYGTLALLVLVWVRHPLRRAGAGVLCLVVVAVCVSRVYEGVHFPTDVAGGLVLGGVWVAVCWSVVRPARGAPYARASAA</sequence>
<name>A0ABW0GLZ3_9MICO</name>
<feature type="transmembrane region" description="Helical" evidence="2">
    <location>
        <begin position="206"/>
        <end position="224"/>
    </location>
</feature>
<evidence type="ECO:0000256" key="1">
    <source>
        <dbReference type="SAM" id="MobiDB-lite"/>
    </source>
</evidence>
<protein>
    <submittedName>
        <fullName evidence="4">Phosphatase PAP2 family protein</fullName>
    </submittedName>
</protein>
<feature type="transmembrane region" description="Helical" evidence="2">
    <location>
        <begin position="79"/>
        <end position="101"/>
    </location>
</feature>
<dbReference type="SMART" id="SM00014">
    <property type="entry name" value="acidPPc"/>
    <property type="match status" value="2"/>
</dbReference>
<comment type="caution">
    <text evidence="4">The sequence shown here is derived from an EMBL/GenBank/DDBJ whole genome shotgun (WGS) entry which is preliminary data.</text>
</comment>
<keyword evidence="5" id="KW-1185">Reference proteome</keyword>
<dbReference type="SUPFAM" id="SSF48317">
    <property type="entry name" value="Acid phosphatase/Vanadium-dependent haloperoxidase"/>
    <property type="match status" value="2"/>
</dbReference>
<feature type="domain" description="Phosphatidic acid phosphatase type 2/haloperoxidase" evidence="3">
    <location>
        <begin position="351"/>
        <end position="465"/>
    </location>
</feature>
<dbReference type="RefSeq" id="WP_340270776.1">
    <property type="nucleotide sequence ID" value="NZ_JBBEOG010000008.1"/>
</dbReference>
<keyword evidence="2" id="KW-0472">Membrane</keyword>
<evidence type="ECO:0000313" key="5">
    <source>
        <dbReference type="Proteomes" id="UP001596122"/>
    </source>
</evidence>
<gene>
    <name evidence="4" type="ORF">ACFPJ6_08980</name>
</gene>
<accession>A0ABW0GLZ3</accession>